<proteinExistence type="predicted"/>
<evidence type="ECO:0000256" key="1">
    <source>
        <dbReference type="ARBA" id="ARBA00023315"/>
    </source>
</evidence>
<dbReference type="InterPro" id="IPR042231">
    <property type="entry name" value="Cho/carn_acyl_trans_2"/>
</dbReference>
<dbReference type="Proteomes" id="UP000092124">
    <property type="component" value="Unassembled WGS sequence"/>
</dbReference>
<comment type="catalytic activity">
    <reaction evidence="3">
        <text>choline + acetyl-CoA = acetylcholine + CoA</text>
        <dbReference type="Rhea" id="RHEA:18821"/>
        <dbReference type="ChEBI" id="CHEBI:15354"/>
        <dbReference type="ChEBI" id="CHEBI:15355"/>
        <dbReference type="ChEBI" id="CHEBI:57287"/>
        <dbReference type="ChEBI" id="CHEBI:57288"/>
        <dbReference type="EC" id="2.3.1.6"/>
    </reaction>
</comment>
<dbReference type="Pfam" id="PF00755">
    <property type="entry name" value="Carn_acyltransf"/>
    <property type="match status" value="1"/>
</dbReference>
<evidence type="ECO:0000256" key="2">
    <source>
        <dbReference type="ARBA" id="ARBA00037088"/>
    </source>
</evidence>
<name>A0A1A6GT55_NEOLE</name>
<reference evidence="5 6" key="1">
    <citation type="submission" date="2016-06" db="EMBL/GenBank/DDBJ databases">
        <title>The Draft Genome Sequence and Annotation of the Desert Woodrat Neotoma lepida.</title>
        <authorList>
            <person name="Campbell M."/>
            <person name="Oakeson K.F."/>
            <person name="Yandell M."/>
            <person name="Halpert J.R."/>
            <person name="Dearing D."/>
        </authorList>
    </citation>
    <scope>NUCLEOTIDE SEQUENCE [LARGE SCALE GENOMIC DNA]</scope>
    <source>
        <strain evidence="5">417</strain>
        <tissue evidence="5">Liver</tissue>
    </source>
</reference>
<comment type="caution">
    <text evidence="5">The sequence shown here is derived from an EMBL/GenBank/DDBJ whole genome shotgun (WGS) entry which is preliminary data.</text>
</comment>
<dbReference type="SUPFAM" id="SSF52777">
    <property type="entry name" value="CoA-dependent acyltransferases"/>
    <property type="match status" value="1"/>
</dbReference>
<accession>A0A1A6GT55</accession>
<dbReference type="OrthoDB" id="240216at2759"/>
<dbReference type="GO" id="GO:0005737">
    <property type="term" value="C:cytoplasm"/>
    <property type="evidence" value="ECO:0007669"/>
    <property type="project" value="TreeGrafter"/>
</dbReference>
<evidence type="ECO:0000256" key="3">
    <source>
        <dbReference type="ARBA" id="ARBA00048143"/>
    </source>
</evidence>
<dbReference type="GO" id="GO:0007274">
    <property type="term" value="P:neuromuscular synaptic transmission"/>
    <property type="evidence" value="ECO:0007669"/>
    <property type="project" value="TreeGrafter"/>
</dbReference>
<dbReference type="GO" id="GO:0004102">
    <property type="term" value="F:choline O-acetyltransferase activity"/>
    <property type="evidence" value="ECO:0007669"/>
    <property type="project" value="UniProtKB-EC"/>
</dbReference>
<organism evidence="5 6">
    <name type="scientific">Neotoma lepida</name>
    <name type="common">Desert woodrat</name>
    <dbReference type="NCBI Taxonomy" id="56216"/>
    <lineage>
        <taxon>Eukaryota</taxon>
        <taxon>Metazoa</taxon>
        <taxon>Chordata</taxon>
        <taxon>Craniata</taxon>
        <taxon>Vertebrata</taxon>
        <taxon>Euteleostomi</taxon>
        <taxon>Mammalia</taxon>
        <taxon>Eutheria</taxon>
        <taxon>Euarchontoglires</taxon>
        <taxon>Glires</taxon>
        <taxon>Rodentia</taxon>
        <taxon>Myomorpha</taxon>
        <taxon>Muroidea</taxon>
        <taxon>Cricetidae</taxon>
        <taxon>Neotominae</taxon>
        <taxon>Neotoma</taxon>
    </lineage>
</organism>
<dbReference type="GO" id="GO:0008292">
    <property type="term" value="P:acetylcholine biosynthetic process"/>
    <property type="evidence" value="ECO:0007669"/>
    <property type="project" value="TreeGrafter"/>
</dbReference>
<feature type="non-terminal residue" evidence="5">
    <location>
        <position position="72"/>
    </location>
</feature>
<evidence type="ECO:0000313" key="5">
    <source>
        <dbReference type="EMBL" id="OBS69351.1"/>
    </source>
</evidence>
<dbReference type="PANTHER" id="PTHR22589">
    <property type="entry name" value="CARNITINE O-ACYLTRANSFERASE"/>
    <property type="match status" value="1"/>
</dbReference>
<dbReference type="Gene3D" id="3.30.559.70">
    <property type="entry name" value="Choline/Carnitine o-acyltransferase, domain 2"/>
    <property type="match status" value="1"/>
</dbReference>
<keyword evidence="1" id="KW-0012">Acyltransferase</keyword>
<keyword evidence="1" id="KW-0808">Transferase</keyword>
<feature type="domain" description="Choline/carnitine acyltransferase" evidence="4">
    <location>
        <begin position="13"/>
        <end position="72"/>
    </location>
</feature>
<comment type="function">
    <text evidence="2">Catalyzes the reversible synthesis of acetylcholine (ACh) from acetyl CoA and choline at cholinergic synapses.</text>
</comment>
<dbReference type="STRING" id="56216.A0A1A6GT55"/>
<dbReference type="GO" id="GO:0043005">
    <property type="term" value="C:neuron projection"/>
    <property type="evidence" value="ECO:0007669"/>
    <property type="project" value="TreeGrafter"/>
</dbReference>
<keyword evidence="6" id="KW-1185">Reference proteome</keyword>
<dbReference type="AlphaFoldDB" id="A0A1A6GT55"/>
<dbReference type="PANTHER" id="PTHR22589:SF14">
    <property type="entry name" value="CHOLINE O-ACETYLTRANSFERASE"/>
    <property type="match status" value="1"/>
</dbReference>
<evidence type="ECO:0000313" key="6">
    <source>
        <dbReference type="Proteomes" id="UP000092124"/>
    </source>
</evidence>
<gene>
    <name evidence="5" type="ORF">A6R68_02108</name>
</gene>
<dbReference type="GO" id="GO:0045202">
    <property type="term" value="C:synapse"/>
    <property type="evidence" value="ECO:0007669"/>
    <property type="project" value="GOC"/>
</dbReference>
<dbReference type="InterPro" id="IPR039551">
    <property type="entry name" value="Cho/carn_acyl_trans"/>
</dbReference>
<sequence>MAVVASGAHDWCHLPDSTNRDSLDMIERCICLVCLDVPGTGELSDTHRALQLLHGGGCGLNGANRWYDKSLQ</sequence>
<dbReference type="EMBL" id="LZPO01071484">
    <property type="protein sequence ID" value="OBS69351.1"/>
    <property type="molecule type" value="Genomic_DNA"/>
</dbReference>
<dbReference type="InterPro" id="IPR000542">
    <property type="entry name" value="Carn_acyl_trans"/>
</dbReference>
<evidence type="ECO:0000259" key="4">
    <source>
        <dbReference type="Pfam" id="PF00755"/>
    </source>
</evidence>
<protein>
    <recommendedName>
        <fullName evidence="4">Choline/carnitine acyltransferase domain-containing protein</fullName>
    </recommendedName>
</protein>